<keyword evidence="3 4" id="KW-0732">Signal</keyword>
<dbReference type="PROSITE" id="PS51257">
    <property type="entry name" value="PROKAR_LIPOPROTEIN"/>
    <property type="match status" value="1"/>
</dbReference>
<dbReference type="EMBL" id="PIOC01000001">
    <property type="protein sequence ID" value="RDW22195.1"/>
    <property type="molecule type" value="Genomic_DNA"/>
</dbReference>
<evidence type="ECO:0000313" key="5">
    <source>
        <dbReference type="EMBL" id="RDW22195.1"/>
    </source>
</evidence>
<dbReference type="Gene3D" id="3.40.190.10">
    <property type="entry name" value="Periplasmic binding protein-like II"/>
    <property type="match status" value="1"/>
</dbReference>
<proteinExistence type="inferred from homology"/>
<keyword evidence="6" id="KW-1185">Reference proteome</keyword>
<dbReference type="Pfam" id="PF13416">
    <property type="entry name" value="SBP_bac_8"/>
    <property type="match status" value="1"/>
</dbReference>
<protein>
    <submittedName>
        <fullName evidence="5">ABC transporter substrate-binding protein</fullName>
    </submittedName>
</protein>
<organism evidence="5 6">
    <name type="scientific">Oceanobacillus arenosus</name>
    <dbReference type="NCBI Taxonomy" id="1229153"/>
    <lineage>
        <taxon>Bacteria</taxon>
        <taxon>Bacillati</taxon>
        <taxon>Bacillota</taxon>
        <taxon>Bacilli</taxon>
        <taxon>Bacillales</taxon>
        <taxon>Bacillaceae</taxon>
        <taxon>Oceanobacillus</taxon>
    </lineage>
</organism>
<evidence type="ECO:0000256" key="4">
    <source>
        <dbReference type="SAM" id="SignalP"/>
    </source>
</evidence>
<dbReference type="AlphaFoldDB" id="A0A3D8Q471"/>
<evidence type="ECO:0000256" key="3">
    <source>
        <dbReference type="ARBA" id="ARBA00022729"/>
    </source>
</evidence>
<dbReference type="Proteomes" id="UP000257143">
    <property type="component" value="Unassembled WGS sequence"/>
</dbReference>
<sequence>MKKWLVFLVTLLATITLAACSDNGASGTNESGETIELDFWSVQGEKDSGPMEMLVDKYNESQDKVHVNFLGNQDDQKQLTAISGGNAPDIAFIYWNLVGPWAAAGALEPLNTFIEEDGFNLDSLIPAATNRMSIDGQQFGMPMTMSMASKLFYNKQALADAGYTEPPKTMEELLEYSKALTIEENGELTQIGFIPDYPWIDNVFWPIMFGGDFYDEETGEVTPNREENVQAIAYQKEFYNEFGVDAINTIRSGMGAWETPQDPLITGKLAMLIGWENNFRDYRGEDGSIGVAPFPYPEDRPDLEGSGMVSPTALYVPKNAEHKDEAWQFMKFLLDEENQIDFAIEYGNIPVVKAALDNPRLTENEDVKIMWGFYEAAKSDNLKGFPNSVYINEYLQALNEETEQVLRGNLSAQEAMDNVKEKIQPLADKESSK</sequence>
<dbReference type="GO" id="GO:0042956">
    <property type="term" value="P:maltodextrin transmembrane transport"/>
    <property type="evidence" value="ECO:0007669"/>
    <property type="project" value="TreeGrafter"/>
</dbReference>
<keyword evidence="2" id="KW-0813">Transport</keyword>
<dbReference type="RefSeq" id="WP_115771055.1">
    <property type="nucleotide sequence ID" value="NZ_PIOC01000001.1"/>
</dbReference>
<feature type="chain" id="PRO_5039180827" evidence="4">
    <location>
        <begin position="19"/>
        <end position="433"/>
    </location>
</feature>
<accession>A0A3D8Q471</accession>
<dbReference type="OrthoDB" id="9795467at2"/>
<comment type="caution">
    <text evidence="5">The sequence shown here is derived from an EMBL/GenBank/DDBJ whole genome shotgun (WGS) entry which is preliminary data.</text>
</comment>
<dbReference type="CDD" id="cd14748">
    <property type="entry name" value="PBP2_UgpB"/>
    <property type="match status" value="1"/>
</dbReference>
<dbReference type="SUPFAM" id="SSF53850">
    <property type="entry name" value="Periplasmic binding protein-like II"/>
    <property type="match status" value="1"/>
</dbReference>
<dbReference type="GO" id="GO:0055052">
    <property type="term" value="C:ATP-binding cassette (ABC) transporter complex, substrate-binding subunit-containing"/>
    <property type="evidence" value="ECO:0007669"/>
    <property type="project" value="TreeGrafter"/>
</dbReference>
<evidence type="ECO:0000313" key="6">
    <source>
        <dbReference type="Proteomes" id="UP000257143"/>
    </source>
</evidence>
<dbReference type="PANTHER" id="PTHR30061:SF50">
    <property type="entry name" value="MALTOSE_MALTODEXTRIN-BINDING PERIPLASMIC PROTEIN"/>
    <property type="match status" value="1"/>
</dbReference>
<dbReference type="GO" id="GO:1901982">
    <property type="term" value="F:maltose binding"/>
    <property type="evidence" value="ECO:0007669"/>
    <property type="project" value="TreeGrafter"/>
</dbReference>
<reference evidence="6" key="1">
    <citation type="submission" date="2017-11" db="EMBL/GenBank/DDBJ databases">
        <authorList>
            <person name="Zhu W."/>
        </authorList>
    </citation>
    <scope>NUCLEOTIDE SEQUENCE [LARGE SCALE GENOMIC DNA]</scope>
    <source>
        <strain evidence="6">CAU 1183</strain>
    </source>
</reference>
<evidence type="ECO:0000256" key="2">
    <source>
        <dbReference type="ARBA" id="ARBA00022448"/>
    </source>
</evidence>
<dbReference type="PANTHER" id="PTHR30061">
    <property type="entry name" value="MALTOSE-BINDING PERIPLASMIC PROTEIN"/>
    <property type="match status" value="1"/>
</dbReference>
<name>A0A3D8Q471_9BACI</name>
<comment type="similarity">
    <text evidence="1">Belongs to the bacterial solute-binding protein 1 family.</text>
</comment>
<feature type="signal peptide" evidence="4">
    <location>
        <begin position="1"/>
        <end position="18"/>
    </location>
</feature>
<gene>
    <name evidence="5" type="ORF">CWR48_00355</name>
</gene>
<dbReference type="GO" id="GO:0015768">
    <property type="term" value="P:maltose transport"/>
    <property type="evidence" value="ECO:0007669"/>
    <property type="project" value="TreeGrafter"/>
</dbReference>
<evidence type="ECO:0000256" key="1">
    <source>
        <dbReference type="ARBA" id="ARBA00008520"/>
    </source>
</evidence>
<dbReference type="InterPro" id="IPR006059">
    <property type="entry name" value="SBP"/>
</dbReference>